<dbReference type="EMBL" id="JAGUCN010000011">
    <property type="protein sequence ID" value="MBS2211863.1"/>
    <property type="molecule type" value="Genomic_DNA"/>
</dbReference>
<reference evidence="2 3" key="1">
    <citation type="journal article" date="2014" name="Int. J. Syst. Evol. Microbiol.">
        <title>Carboxylicivirga gen. nov. in the family Marinilabiliaceae with two novel species, Carboxylicivirga mesophila sp. nov. and Carboxylicivirga taeanensis sp. nov., and reclassification of Cytophaga fermentans as Saccharicrinis fermentans gen. nov., comb. nov.</title>
        <authorList>
            <person name="Yang S.H."/>
            <person name="Seo H.S."/>
            <person name="Woo J.H."/>
            <person name="Oh H.M."/>
            <person name="Jang H."/>
            <person name="Lee J.H."/>
            <person name="Kim S.J."/>
            <person name="Kwon K.K."/>
        </authorList>
    </citation>
    <scope>NUCLEOTIDE SEQUENCE [LARGE SCALE GENOMIC DNA]</scope>
    <source>
        <strain evidence="2 3">JCM 18290</strain>
    </source>
</reference>
<evidence type="ECO:0000256" key="1">
    <source>
        <dbReference type="SAM" id="Phobius"/>
    </source>
</evidence>
<comment type="caution">
    <text evidence="2">The sequence shown here is derived from an EMBL/GenBank/DDBJ whole genome shotgun (WGS) entry which is preliminary data.</text>
</comment>
<keyword evidence="1" id="KW-0812">Transmembrane</keyword>
<proteinExistence type="predicted"/>
<feature type="transmembrane region" description="Helical" evidence="1">
    <location>
        <begin position="7"/>
        <end position="26"/>
    </location>
</feature>
<gene>
    <name evidence="2" type="ORF">KEM09_10630</name>
</gene>
<dbReference type="RefSeq" id="WP_212228177.1">
    <property type="nucleotide sequence ID" value="NZ_JAGUCN010000011.1"/>
</dbReference>
<dbReference type="Proteomes" id="UP000721861">
    <property type="component" value="Unassembled WGS sequence"/>
</dbReference>
<accession>A0ABS5KBZ1</accession>
<keyword evidence="3" id="KW-1185">Reference proteome</keyword>
<protein>
    <submittedName>
        <fullName evidence="2">Uncharacterized protein</fullName>
    </submittedName>
</protein>
<keyword evidence="1" id="KW-1133">Transmembrane helix</keyword>
<organism evidence="2 3">
    <name type="scientific">Carboxylicivirga mesophila</name>
    <dbReference type="NCBI Taxonomy" id="1166478"/>
    <lineage>
        <taxon>Bacteria</taxon>
        <taxon>Pseudomonadati</taxon>
        <taxon>Bacteroidota</taxon>
        <taxon>Bacteroidia</taxon>
        <taxon>Marinilabiliales</taxon>
        <taxon>Marinilabiliaceae</taxon>
        <taxon>Carboxylicivirga</taxon>
    </lineage>
</organism>
<keyword evidence="1" id="KW-0472">Membrane</keyword>
<name>A0ABS5KBZ1_9BACT</name>
<evidence type="ECO:0000313" key="2">
    <source>
        <dbReference type="EMBL" id="MBS2211863.1"/>
    </source>
</evidence>
<evidence type="ECO:0000313" key="3">
    <source>
        <dbReference type="Proteomes" id="UP000721861"/>
    </source>
</evidence>
<sequence length="124" mass="14470">MQKNKKHYLIASNVIGLFIVLAILYFDNKQSQKVEIINKGLKSRQISGIISHASQNRGLTTLKLKNDEILYFSTTRNYNLNPKNLDEFVINGDSIFKEKNTMKIRIFRGKRVYDFELEKSLNNK</sequence>